<feature type="transmembrane region" description="Helical" evidence="1">
    <location>
        <begin position="181"/>
        <end position="203"/>
    </location>
</feature>
<dbReference type="HOGENOM" id="CLU_1331324_0_0_11"/>
<dbReference type="EMBL" id="AWQX01000264">
    <property type="protein sequence ID" value="EST24536.1"/>
    <property type="molecule type" value="Genomic_DNA"/>
</dbReference>
<feature type="transmembrane region" description="Helical" evidence="1">
    <location>
        <begin position="75"/>
        <end position="95"/>
    </location>
</feature>
<reference evidence="2 3" key="1">
    <citation type="journal article" date="2014" name="Genome Announc.">
        <title>Draft Genome Sequence of Streptomyces roseochromogenes subsp. oscitans DS 12.976, Producer of the Aminocoumarin Antibiotic Clorobiocin.</title>
        <authorList>
            <person name="Ruckert C."/>
            <person name="Kalinowski J."/>
            <person name="Heide L."/>
            <person name="Apel A.K."/>
        </authorList>
    </citation>
    <scope>NUCLEOTIDE SEQUENCE [LARGE SCALE GENOMIC DNA]</scope>
    <source>
        <strain evidence="2 3">DS 12.976</strain>
    </source>
</reference>
<keyword evidence="1" id="KW-0472">Membrane</keyword>
<gene>
    <name evidence="2" type="ORF">M878_30370</name>
</gene>
<dbReference type="InterPro" id="IPR036259">
    <property type="entry name" value="MFS_trans_sf"/>
</dbReference>
<evidence type="ECO:0000313" key="2">
    <source>
        <dbReference type="EMBL" id="EST24536.1"/>
    </source>
</evidence>
<sequence length="206" mass="21234">MSHRLRRLPGIGLAVFRVLAVMAVNAGFLFAPTLHVQGGPGYSALRAGLSFAPTAGAFAAVSLTWRRWPAGLQRAMIPAGFALTALSVGVVGRAFHGGGDGGAGLYAGYAGPGIGLALAFSPPDAHRRARHRAARGRGGRQRLVSDGHPARSADRCGVFRHTVPERAESLGALRSYTSAEAFSVCAWALAGTAAAGAVSGLVLRRR</sequence>
<dbReference type="STRING" id="1352936.M878_30370"/>
<feature type="transmembrane region" description="Helical" evidence="1">
    <location>
        <begin position="12"/>
        <end position="31"/>
    </location>
</feature>
<evidence type="ECO:0000313" key="3">
    <source>
        <dbReference type="Proteomes" id="UP000017984"/>
    </source>
</evidence>
<feature type="transmembrane region" description="Helical" evidence="1">
    <location>
        <begin position="43"/>
        <end position="63"/>
    </location>
</feature>
<dbReference type="PATRIC" id="fig|1352936.5.peg.6327"/>
<organism evidence="2 3">
    <name type="scientific">Streptomyces roseochromogenus subsp. oscitans DS 12.976</name>
    <dbReference type="NCBI Taxonomy" id="1352936"/>
    <lineage>
        <taxon>Bacteria</taxon>
        <taxon>Bacillati</taxon>
        <taxon>Actinomycetota</taxon>
        <taxon>Actinomycetes</taxon>
        <taxon>Kitasatosporales</taxon>
        <taxon>Streptomycetaceae</taxon>
        <taxon>Streptomyces</taxon>
    </lineage>
</organism>
<keyword evidence="1" id="KW-1133">Transmembrane helix</keyword>
<dbReference type="AlphaFoldDB" id="V6JZG4"/>
<comment type="caution">
    <text evidence="2">The sequence shown here is derived from an EMBL/GenBank/DDBJ whole genome shotgun (WGS) entry which is preliminary data.</text>
</comment>
<dbReference type="Proteomes" id="UP000017984">
    <property type="component" value="Chromosome"/>
</dbReference>
<dbReference type="SUPFAM" id="SSF103473">
    <property type="entry name" value="MFS general substrate transporter"/>
    <property type="match status" value="1"/>
</dbReference>
<keyword evidence="3" id="KW-1185">Reference proteome</keyword>
<accession>V6JZG4</accession>
<keyword evidence="1" id="KW-0812">Transmembrane</keyword>
<evidence type="ECO:0000256" key="1">
    <source>
        <dbReference type="SAM" id="Phobius"/>
    </source>
</evidence>
<name>V6JZG4_STRRC</name>
<proteinExistence type="predicted"/>
<protein>
    <submittedName>
        <fullName evidence="2">Uncharacterized protein</fullName>
    </submittedName>
</protein>